<dbReference type="SUPFAM" id="SSF53335">
    <property type="entry name" value="S-adenosyl-L-methionine-dependent methyltransferases"/>
    <property type="match status" value="1"/>
</dbReference>
<name>A0A146K5X0_9EUKA</name>
<accession>A0A146K5X0</accession>
<dbReference type="EMBL" id="GDID01004344">
    <property type="protein sequence ID" value="JAP92262.1"/>
    <property type="molecule type" value="Transcribed_RNA"/>
</dbReference>
<dbReference type="Gene3D" id="3.40.50.150">
    <property type="entry name" value="Vaccinia Virus protein VP39"/>
    <property type="match status" value="1"/>
</dbReference>
<dbReference type="AlphaFoldDB" id="A0A146K5X0"/>
<gene>
    <name evidence="1" type="ORF">TPC1_15860</name>
</gene>
<dbReference type="InterPro" id="IPR029063">
    <property type="entry name" value="SAM-dependent_MTases_sf"/>
</dbReference>
<dbReference type="Pfam" id="PF13489">
    <property type="entry name" value="Methyltransf_23"/>
    <property type="match status" value="1"/>
</dbReference>
<organism evidence="1">
    <name type="scientific">Trepomonas sp. PC1</name>
    <dbReference type="NCBI Taxonomy" id="1076344"/>
    <lineage>
        <taxon>Eukaryota</taxon>
        <taxon>Metamonada</taxon>
        <taxon>Diplomonadida</taxon>
        <taxon>Hexamitidae</taxon>
        <taxon>Hexamitinae</taxon>
        <taxon>Trepomonas</taxon>
    </lineage>
</organism>
<dbReference type="CDD" id="cd02440">
    <property type="entry name" value="AdoMet_MTases"/>
    <property type="match status" value="1"/>
</dbReference>
<evidence type="ECO:0000313" key="1">
    <source>
        <dbReference type="EMBL" id="JAP92262.1"/>
    </source>
</evidence>
<dbReference type="GO" id="GO:0008168">
    <property type="term" value="F:methyltransferase activity"/>
    <property type="evidence" value="ECO:0007669"/>
    <property type="project" value="UniProtKB-KW"/>
</dbReference>
<sequence length="242" mass="28295">SQQQTITRCLEIDSQFVFQIVCNNNDELFQKLSGLKGCKDSEIIEKMPELISPNKNMQQNEKRLSQFMKIVETHNIEVDKFLDICCGDGSLTLLMAEQLNAKAYGLDIIEQNVNFSYQKLDIDTAQSIPFDCQFKLIIMQLGFHHLKNKNHAIQIIHDKLEQGGILILYDFLVQNENNVHKCDLLHLKSQVLNKQISSEQYFNEFQIHYANIDYIQNIKEFQLIDLIDTQMESRYWAVLMKK</sequence>
<proteinExistence type="predicted"/>
<reference evidence="1" key="1">
    <citation type="submission" date="2015-07" db="EMBL/GenBank/DDBJ databases">
        <title>Adaptation to a free-living lifestyle via gene acquisitions in the diplomonad Trepomonas sp. PC1.</title>
        <authorList>
            <person name="Xu F."/>
            <person name="Jerlstrom-Hultqvist J."/>
            <person name="Kolisko M."/>
            <person name="Simpson A.G.B."/>
            <person name="Roger A.J."/>
            <person name="Svard S.G."/>
            <person name="Andersson J.O."/>
        </authorList>
    </citation>
    <scope>NUCLEOTIDE SEQUENCE</scope>
    <source>
        <strain evidence="1">PC1</strain>
    </source>
</reference>
<keyword evidence="1" id="KW-0489">Methyltransferase</keyword>
<keyword evidence="1" id="KW-0808">Transferase</keyword>
<feature type="non-terminal residue" evidence="1">
    <location>
        <position position="1"/>
    </location>
</feature>
<protein>
    <submittedName>
        <fullName evidence="1">Methyltransferase domain-containing protein</fullName>
    </submittedName>
</protein>
<dbReference type="GO" id="GO:0032259">
    <property type="term" value="P:methylation"/>
    <property type="evidence" value="ECO:0007669"/>
    <property type="project" value="UniProtKB-KW"/>
</dbReference>